<dbReference type="PANTHER" id="PTHR30136:SF24">
    <property type="entry name" value="HTH-TYPE TRANSCRIPTIONAL REPRESSOR ALLR"/>
    <property type="match status" value="1"/>
</dbReference>
<sequence length="290" mass="31132">MDSTLAKGLAAIEWMSRRQRDCRVTDLAQAFGLARSNAHRTLQTLVECGWATQDPATSAYRPSLRLFELGALVAEVSDMAALLRPHLAVLAQATGETIHLATLDGAEIVYLDKFDSPLPVAAYSRIGGRAPAYCVASGKALLSAANFEGAALRQRLGALASHTPHSIVDYAQLEAELARARTRGYAENREEWRLGVCGLGVPVFDARGEAVAALGMSVPSIRFTRTQARELAEQVMACAREASGTLGYRQGSGSTTRLPRALHHNDGDTKNESIRTPAAGRPAGRRRPVD</sequence>
<feature type="region of interest" description="Disordered" evidence="4">
    <location>
        <begin position="246"/>
        <end position="290"/>
    </location>
</feature>
<evidence type="ECO:0000256" key="3">
    <source>
        <dbReference type="ARBA" id="ARBA00023163"/>
    </source>
</evidence>
<dbReference type="GO" id="GO:0045892">
    <property type="term" value="P:negative regulation of DNA-templated transcription"/>
    <property type="evidence" value="ECO:0007669"/>
    <property type="project" value="TreeGrafter"/>
</dbReference>
<dbReference type="Pfam" id="PF01614">
    <property type="entry name" value="IclR_C"/>
    <property type="match status" value="1"/>
</dbReference>
<dbReference type="InterPro" id="IPR036388">
    <property type="entry name" value="WH-like_DNA-bd_sf"/>
</dbReference>
<name>A0A502E176_9BURK</name>
<dbReference type="Pfam" id="PF09339">
    <property type="entry name" value="HTH_IclR"/>
    <property type="match status" value="1"/>
</dbReference>
<dbReference type="GO" id="GO:0003700">
    <property type="term" value="F:DNA-binding transcription factor activity"/>
    <property type="evidence" value="ECO:0007669"/>
    <property type="project" value="TreeGrafter"/>
</dbReference>
<dbReference type="InterPro" id="IPR014757">
    <property type="entry name" value="Tscrpt_reg_IclR_C"/>
</dbReference>
<dbReference type="PROSITE" id="PS51078">
    <property type="entry name" value="ICLR_ED"/>
    <property type="match status" value="1"/>
</dbReference>
<accession>A0A502E176</accession>
<dbReference type="SUPFAM" id="SSF46785">
    <property type="entry name" value="Winged helix' DNA-binding domain"/>
    <property type="match status" value="1"/>
</dbReference>
<reference evidence="7 8" key="1">
    <citation type="journal article" date="2019" name="Environ. Microbiol.">
        <title>Species interactions and distinct microbial communities in high Arctic permafrost affected cryosols are associated with the CH4 and CO2 gas fluxes.</title>
        <authorList>
            <person name="Altshuler I."/>
            <person name="Hamel J."/>
            <person name="Turney S."/>
            <person name="Magnuson E."/>
            <person name="Levesque R."/>
            <person name="Greer C."/>
            <person name="Whyte L.G."/>
        </authorList>
    </citation>
    <scope>NUCLEOTIDE SEQUENCE [LARGE SCALE GENOMIC DNA]</scope>
    <source>
        <strain evidence="7 8">S06.C</strain>
    </source>
</reference>
<gene>
    <name evidence="7" type="ORF">EAH82_01255</name>
</gene>
<organism evidence="7 8">
    <name type="scientific">Variovorax guangxiensis</name>
    <dbReference type="NCBI Taxonomy" id="1775474"/>
    <lineage>
        <taxon>Bacteria</taxon>
        <taxon>Pseudomonadati</taxon>
        <taxon>Pseudomonadota</taxon>
        <taxon>Betaproteobacteria</taxon>
        <taxon>Burkholderiales</taxon>
        <taxon>Comamonadaceae</taxon>
        <taxon>Variovorax</taxon>
    </lineage>
</organism>
<dbReference type="SMART" id="SM00346">
    <property type="entry name" value="HTH_ICLR"/>
    <property type="match status" value="1"/>
</dbReference>
<comment type="caution">
    <text evidence="7">The sequence shown here is derived from an EMBL/GenBank/DDBJ whole genome shotgun (WGS) entry which is preliminary data.</text>
</comment>
<dbReference type="InterPro" id="IPR005471">
    <property type="entry name" value="Tscrpt_reg_IclR_N"/>
</dbReference>
<keyword evidence="2" id="KW-0238">DNA-binding</keyword>
<feature type="domain" description="IclR-ED" evidence="6">
    <location>
        <begin position="65"/>
        <end position="248"/>
    </location>
</feature>
<feature type="compositionally biased region" description="Basic and acidic residues" evidence="4">
    <location>
        <begin position="263"/>
        <end position="273"/>
    </location>
</feature>
<dbReference type="PROSITE" id="PS51077">
    <property type="entry name" value="HTH_ICLR"/>
    <property type="match status" value="1"/>
</dbReference>
<evidence type="ECO:0000256" key="1">
    <source>
        <dbReference type="ARBA" id="ARBA00023015"/>
    </source>
</evidence>
<proteinExistence type="predicted"/>
<dbReference type="PANTHER" id="PTHR30136">
    <property type="entry name" value="HELIX-TURN-HELIX TRANSCRIPTIONAL REGULATOR, ICLR FAMILY"/>
    <property type="match status" value="1"/>
</dbReference>
<dbReference type="EMBL" id="RCZI01000001">
    <property type="protein sequence ID" value="TPG30160.1"/>
    <property type="molecule type" value="Genomic_DNA"/>
</dbReference>
<evidence type="ECO:0000256" key="2">
    <source>
        <dbReference type="ARBA" id="ARBA00023125"/>
    </source>
</evidence>
<dbReference type="Gene3D" id="1.10.10.10">
    <property type="entry name" value="Winged helix-like DNA-binding domain superfamily/Winged helix DNA-binding domain"/>
    <property type="match status" value="1"/>
</dbReference>
<keyword evidence="3" id="KW-0804">Transcription</keyword>
<protein>
    <submittedName>
        <fullName evidence="7">IclR family transcriptional regulator</fullName>
    </submittedName>
</protein>
<evidence type="ECO:0000313" key="8">
    <source>
        <dbReference type="Proteomes" id="UP000319212"/>
    </source>
</evidence>
<dbReference type="InterPro" id="IPR029016">
    <property type="entry name" value="GAF-like_dom_sf"/>
</dbReference>
<dbReference type="Proteomes" id="UP000319212">
    <property type="component" value="Unassembled WGS sequence"/>
</dbReference>
<dbReference type="AlphaFoldDB" id="A0A502E176"/>
<dbReference type="SUPFAM" id="SSF55781">
    <property type="entry name" value="GAF domain-like"/>
    <property type="match status" value="1"/>
</dbReference>
<evidence type="ECO:0000256" key="4">
    <source>
        <dbReference type="SAM" id="MobiDB-lite"/>
    </source>
</evidence>
<dbReference type="InterPro" id="IPR036390">
    <property type="entry name" value="WH_DNA-bd_sf"/>
</dbReference>
<dbReference type="OrthoDB" id="13103at2"/>
<dbReference type="InterPro" id="IPR050707">
    <property type="entry name" value="HTH_MetabolicPath_Reg"/>
</dbReference>
<dbReference type="GO" id="GO:0003677">
    <property type="term" value="F:DNA binding"/>
    <property type="evidence" value="ECO:0007669"/>
    <property type="project" value="UniProtKB-KW"/>
</dbReference>
<dbReference type="Gene3D" id="3.30.450.40">
    <property type="match status" value="1"/>
</dbReference>
<evidence type="ECO:0000259" key="6">
    <source>
        <dbReference type="PROSITE" id="PS51078"/>
    </source>
</evidence>
<feature type="domain" description="HTH iclR-type" evidence="5">
    <location>
        <begin position="2"/>
        <end position="64"/>
    </location>
</feature>
<dbReference type="RefSeq" id="WP_140838040.1">
    <property type="nucleotide sequence ID" value="NZ_RCZI01000001.1"/>
</dbReference>
<evidence type="ECO:0000259" key="5">
    <source>
        <dbReference type="PROSITE" id="PS51077"/>
    </source>
</evidence>
<keyword evidence="1" id="KW-0805">Transcription regulation</keyword>
<evidence type="ECO:0000313" key="7">
    <source>
        <dbReference type="EMBL" id="TPG30160.1"/>
    </source>
</evidence>